<dbReference type="Gene3D" id="2.160.10.10">
    <property type="entry name" value="Hexapeptide repeat proteins"/>
    <property type="match status" value="1"/>
</dbReference>
<dbReference type="InterPro" id="IPR024688">
    <property type="entry name" value="Mac_dom"/>
</dbReference>
<dbReference type="PANTHER" id="PTHR43017:SF1">
    <property type="entry name" value="ACETYLTRANSFERASE YJL218W-RELATED"/>
    <property type="match status" value="1"/>
</dbReference>
<evidence type="ECO:0000313" key="7">
    <source>
        <dbReference type="EMBL" id="EJO17460.1"/>
    </source>
</evidence>
<dbReference type="PATRIC" id="fig|1200793.3.peg.1341"/>
<dbReference type="FunFam" id="2.160.10.10:FF:000025">
    <property type="entry name" value="Hexapeptide-repeat containing-acetyltransferase"/>
    <property type="match status" value="1"/>
</dbReference>
<keyword evidence="3" id="KW-0677">Repeat</keyword>
<dbReference type="Pfam" id="PF00132">
    <property type="entry name" value="Hexapep"/>
    <property type="match status" value="1"/>
</dbReference>
<gene>
    <name evidence="7" type="ORF">RSSL_00011</name>
</gene>
<keyword evidence="4 5" id="KW-0012">Acyltransferase</keyword>
<dbReference type="Pfam" id="PF14602">
    <property type="entry name" value="Hexapep_2"/>
    <property type="match status" value="1"/>
</dbReference>
<dbReference type="InterPro" id="IPR011004">
    <property type="entry name" value="Trimer_LpxA-like_sf"/>
</dbReference>
<evidence type="ECO:0000313" key="8">
    <source>
        <dbReference type="Proteomes" id="UP000006983"/>
    </source>
</evidence>
<dbReference type="Pfam" id="PF12464">
    <property type="entry name" value="Mac"/>
    <property type="match status" value="1"/>
</dbReference>
<evidence type="ECO:0000256" key="5">
    <source>
        <dbReference type="RuleBase" id="RU367021"/>
    </source>
</evidence>
<dbReference type="InterPro" id="IPR001451">
    <property type="entry name" value="Hexapep"/>
</dbReference>
<dbReference type="SMART" id="SM01266">
    <property type="entry name" value="Mac"/>
    <property type="match status" value="1"/>
</dbReference>
<proteinExistence type="inferred from homology"/>
<dbReference type="PANTHER" id="PTHR43017">
    <property type="entry name" value="GALACTOSIDE O-ACETYLTRANSFERASE"/>
    <property type="match status" value="1"/>
</dbReference>
<evidence type="ECO:0000259" key="6">
    <source>
        <dbReference type="SMART" id="SM01266"/>
    </source>
</evidence>
<dbReference type="CDD" id="cd03357">
    <property type="entry name" value="LbH_MAT_GAT"/>
    <property type="match status" value="1"/>
</dbReference>
<dbReference type="InterPro" id="IPR039369">
    <property type="entry name" value="LacA-like"/>
</dbReference>
<dbReference type="Proteomes" id="UP000006983">
    <property type="component" value="Unassembled WGS sequence"/>
</dbReference>
<dbReference type="GO" id="GO:0008870">
    <property type="term" value="F:galactoside O-acetyltransferase activity"/>
    <property type="evidence" value="ECO:0007669"/>
    <property type="project" value="TreeGrafter"/>
</dbReference>
<accession>J7T830</accession>
<feature type="domain" description="Maltose/galactoside acetyltransferase" evidence="6">
    <location>
        <begin position="24"/>
        <end position="76"/>
    </location>
</feature>
<evidence type="ECO:0000256" key="1">
    <source>
        <dbReference type="ARBA" id="ARBA00007274"/>
    </source>
</evidence>
<dbReference type="EC" id="2.3.1.-" evidence="5"/>
<protein>
    <recommendedName>
        <fullName evidence="5">Acetyltransferase</fullName>
        <ecNumber evidence="5">2.3.1.-</ecNumber>
    </recommendedName>
</protein>
<dbReference type="EMBL" id="ALIF01000001">
    <property type="protein sequence ID" value="EJO17460.1"/>
    <property type="molecule type" value="Genomic_DNA"/>
</dbReference>
<dbReference type="AlphaFoldDB" id="J7T830"/>
<dbReference type="SUPFAM" id="SSF51161">
    <property type="entry name" value="Trimeric LpxA-like enzymes"/>
    <property type="match status" value="1"/>
</dbReference>
<keyword evidence="2 5" id="KW-0808">Transferase</keyword>
<comment type="similarity">
    <text evidence="1 5">Belongs to the transferase hexapeptide repeat family.</text>
</comment>
<comment type="caution">
    <text evidence="7">The sequence shown here is derived from an EMBL/GenBank/DDBJ whole genome shotgun (WGS) entry which is preliminary data.</text>
</comment>
<evidence type="ECO:0000256" key="4">
    <source>
        <dbReference type="ARBA" id="ARBA00023315"/>
    </source>
</evidence>
<evidence type="ECO:0000256" key="2">
    <source>
        <dbReference type="ARBA" id="ARBA00022679"/>
    </source>
</evidence>
<evidence type="ECO:0000256" key="3">
    <source>
        <dbReference type="ARBA" id="ARBA00022737"/>
    </source>
</evidence>
<sequence>MVTSLLYYNIGKQPQKEYAMPTEYEKMIAGDFYKPSDPELRALAAKSRENQMAFNVEPDRLKRAEIVKSWFGSTGENLAMNPQFVTDYGVNIHIGENFYSNWNLTMLDVCPIRIGDNAMIGPNCQFLTPLHPLDPTERNSGLEYGAPITIGDNFWAGGGVTILPGVTLGDNVVAGAGAVVTKSFGDNVVLGGNPARVIKEIPVKKD</sequence>
<organism evidence="7 8">
    <name type="scientific">Streptococcus salivarius K12</name>
    <dbReference type="NCBI Taxonomy" id="1200793"/>
    <lineage>
        <taxon>Bacteria</taxon>
        <taxon>Bacillati</taxon>
        <taxon>Bacillota</taxon>
        <taxon>Bacilli</taxon>
        <taxon>Lactobacillales</taxon>
        <taxon>Streptococcaceae</taxon>
        <taxon>Streptococcus</taxon>
    </lineage>
</organism>
<reference evidence="7 8" key="1">
    <citation type="journal article" date="2012" name="J. Bacteriol.">
        <title>Genome Sequence of the Lantibiotic Bacteriocin Producer Streptococcus salivarius Strain K12.</title>
        <authorList>
            <person name="Barretto C."/>
            <person name="Alvarez-Martin P."/>
            <person name="Foata F."/>
            <person name="Renault P."/>
            <person name="Berger B."/>
        </authorList>
    </citation>
    <scope>NUCLEOTIDE SEQUENCE [LARGE SCALE GENOMIC DNA]</scope>
    <source>
        <strain evidence="7 8">K12</strain>
    </source>
</reference>
<name>J7T830_STRSL</name>
<keyword evidence="8" id="KW-1185">Reference proteome</keyword>